<evidence type="ECO:0000256" key="1">
    <source>
        <dbReference type="PROSITE-ProRule" id="PRU00047"/>
    </source>
</evidence>
<comment type="caution">
    <text evidence="3">The sequence shown here is derived from an EMBL/GenBank/DDBJ whole genome shotgun (WGS) entry which is preliminary data.</text>
</comment>
<dbReference type="SMART" id="SM00343">
    <property type="entry name" value="ZnF_C2HC"/>
    <property type="match status" value="1"/>
</dbReference>
<dbReference type="EMBL" id="JABSTR010000003">
    <property type="protein sequence ID" value="KAH9365002.1"/>
    <property type="molecule type" value="Genomic_DNA"/>
</dbReference>
<dbReference type="PROSITE" id="PS50158">
    <property type="entry name" value="ZF_CCHC"/>
    <property type="match status" value="1"/>
</dbReference>
<sequence length="97" mass="11324">MNSTIKEPPSWMSKEWKKQQSSHPICHTHGKLPRVVRYHYELIKVYPYKPRTLVCYTCHQTGHMLRHCPNPGVCKSCGKKHDVIENADFEKRSCCAV</sequence>
<evidence type="ECO:0000313" key="3">
    <source>
        <dbReference type="EMBL" id="KAH9365002.1"/>
    </source>
</evidence>
<dbReference type="GO" id="GO:0003676">
    <property type="term" value="F:nucleic acid binding"/>
    <property type="evidence" value="ECO:0007669"/>
    <property type="project" value="InterPro"/>
</dbReference>
<evidence type="ECO:0000313" key="4">
    <source>
        <dbReference type="Proteomes" id="UP000821853"/>
    </source>
</evidence>
<reference evidence="3 4" key="1">
    <citation type="journal article" date="2020" name="Cell">
        <title>Large-Scale Comparative Analyses of Tick Genomes Elucidate Their Genetic Diversity and Vector Capacities.</title>
        <authorList>
            <consortium name="Tick Genome and Microbiome Consortium (TIGMIC)"/>
            <person name="Jia N."/>
            <person name="Wang J."/>
            <person name="Shi W."/>
            <person name="Du L."/>
            <person name="Sun Y."/>
            <person name="Zhan W."/>
            <person name="Jiang J.F."/>
            <person name="Wang Q."/>
            <person name="Zhang B."/>
            <person name="Ji P."/>
            <person name="Bell-Sakyi L."/>
            <person name="Cui X.M."/>
            <person name="Yuan T.T."/>
            <person name="Jiang B.G."/>
            <person name="Yang W.F."/>
            <person name="Lam T.T."/>
            <person name="Chang Q.C."/>
            <person name="Ding S.J."/>
            <person name="Wang X.J."/>
            <person name="Zhu J.G."/>
            <person name="Ruan X.D."/>
            <person name="Zhao L."/>
            <person name="Wei J.T."/>
            <person name="Ye R.Z."/>
            <person name="Que T.C."/>
            <person name="Du C.H."/>
            <person name="Zhou Y.H."/>
            <person name="Cheng J.X."/>
            <person name="Dai P.F."/>
            <person name="Guo W.B."/>
            <person name="Han X.H."/>
            <person name="Huang E.J."/>
            <person name="Li L.F."/>
            <person name="Wei W."/>
            <person name="Gao Y.C."/>
            <person name="Liu J.Z."/>
            <person name="Shao H.Z."/>
            <person name="Wang X."/>
            <person name="Wang C.C."/>
            <person name="Yang T.C."/>
            <person name="Huo Q.B."/>
            <person name="Li W."/>
            <person name="Chen H.Y."/>
            <person name="Chen S.E."/>
            <person name="Zhou L.G."/>
            <person name="Ni X.B."/>
            <person name="Tian J.H."/>
            <person name="Sheng Y."/>
            <person name="Liu T."/>
            <person name="Pan Y.S."/>
            <person name="Xia L.Y."/>
            <person name="Li J."/>
            <person name="Zhao F."/>
            <person name="Cao W.C."/>
        </authorList>
    </citation>
    <scope>NUCLEOTIDE SEQUENCE [LARGE SCALE GENOMIC DNA]</scope>
    <source>
        <strain evidence="3">HaeL-2018</strain>
    </source>
</reference>
<keyword evidence="1" id="KW-0862">Zinc</keyword>
<protein>
    <recommendedName>
        <fullName evidence="2">CCHC-type domain-containing protein</fullName>
    </recommendedName>
</protein>
<gene>
    <name evidence="3" type="ORF">HPB48_000904</name>
</gene>
<keyword evidence="1" id="KW-0863">Zinc-finger</keyword>
<accession>A0A9J6FP60</accession>
<dbReference type="Proteomes" id="UP000821853">
    <property type="component" value="Unassembled WGS sequence"/>
</dbReference>
<dbReference type="InterPro" id="IPR001878">
    <property type="entry name" value="Znf_CCHC"/>
</dbReference>
<organism evidence="3 4">
    <name type="scientific">Haemaphysalis longicornis</name>
    <name type="common">Bush tick</name>
    <dbReference type="NCBI Taxonomy" id="44386"/>
    <lineage>
        <taxon>Eukaryota</taxon>
        <taxon>Metazoa</taxon>
        <taxon>Ecdysozoa</taxon>
        <taxon>Arthropoda</taxon>
        <taxon>Chelicerata</taxon>
        <taxon>Arachnida</taxon>
        <taxon>Acari</taxon>
        <taxon>Parasitiformes</taxon>
        <taxon>Ixodida</taxon>
        <taxon>Ixodoidea</taxon>
        <taxon>Ixodidae</taxon>
        <taxon>Haemaphysalinae</taxon>
        <taxon>Haemaphysalis</taxon>
    </lineage>
</organism>
<dbReference type="OrthoDB" id="3863715at2759"/>
<dbReference type="InterPro" id="IPR036875">
    <property type="entry name" value="Znf_CCHC_sf"/>
</dbReference>
<keyword evidence="1" id="KW-0479">Metal-binding</keyword>
<dbReference type="SUPFAM" id="SSF57756">
    <property type="entry name" value="Retrovirus zinc finger-like domains"/>
    <property type="match status" value="1"/>
</dbReference>
<proteinExistence type="predicted"/>
<dbReference type="AlphaFoldDB" id="A0A9J6FP60"/>
<evidence type="ECO:0000259" key="2">
    <source>
        <dbReference type="PROSITE" id="PS50158"/>
    </source>
</evidence>
<name>A0A9J6FP60_HAELO</name>
<keyword evidence="4" id="KW-1185">Reference proteome</keyword>
<dbReference type="VEuPathDB" id="VectorBase:HLOH_058670"/>
<dbReference type="Gene3D" id="4.10.60.10">
    <property type="entry name" value="Zinc finger, CCHC-type"/>
    <property type="match status" value="1"/>
</dbReference>
<feature type="domain" description="CCHC-type" evidence="2">
    <location>
        <begin position="55"/>
        <end position="70"/>
    </location>
</feature>
<dbReference type="GO" id="GO:0008270">
    <property type="term" value="F:zinc ion binding"/>
    <property type="evidence" value="ECO:0007669"/>
    <property type="project" value="UniProtKB-KW"/>
</dbReference>